<dbReference type="InterPro" id="IPR050250">
    <property type="entry name" value="Macrolide_Exporter_MacB"/>
</dbReference>
<feature type="transmembrane region" description="Helical" evidence="7">
    <location>
        <begin position="331"/>
        <end position="358"/>
    </location>
</feature>
<keyword evidence="3 7" id="KW-0812">Transmembrane</keyword>
<dbReference type="Pfam" id="PF12704">
    <property type="entry name" value="MacB_PCD"/>
    <property type="match status" value="2"/>
</dbReference>
<evidence type="ECO:0000256" key="3">
    <source>
        <dbReference type="ARBA" id="ARBA00022692"/>
    </source>
</evidence>
<comment type="subcellular location">
    <subcellularLocation>
        <location evidence="1">Cell membrane</location>
        <topology evidence="1">Multi-pass membrane protein</topology>
    </subcellularLocation>
</comment>
<dbReference type="PANTHER" id="PTHR30572:SF4">
    <property type="entry name" value="ABC TRANSPORTER PERMEASE YTRF"/>
    <property type="match status" value="1"/>
</dbReference>
<feature type="domain" description="ABC3 transporter permease C-terminal" evidence="8">
    <location>
        <begin position="673"/>
        <end position="782"/>
    </location>
</feature>
<feature type="transmembrane region" description="Helical" evidence="7">
    <location>
        <begin position="284"/>
        <end position="306"/>
    </location>
</feature>
<protein>
    <submittedName>
        <fullName evidence="10">ABC transporter permease</fullName>
    </submittedName>
</protein>
<sequence length="793" mass="88572">MLKSYFKSTLRNIAKSKLHSLINITGLSVGMAVALLITLWIWDELSFDTYHEKYDRIAQVIENSAHNNEVHTSKVIPWPLEAALRKDYPNDFKYIVMSSFTDQHVLSASGKNVLFSGNFIGEDAPEMLSLKMEKGQRNALQDASSILISSSVAKALFGDTEPVNQLIQMDNKAIFKVAGVYEDLPVNTTFHKVAFMAPWKFFAGNKDWIGRDPNDWNDNSLFLYVQLSDNADRQKVSEKIKNTKQQNGPPDAKQQSALFLHPMGQWHLYSKFENGVNVGGGIEYVWLFGIIGVFVLLLACINFMNLSTARSEKRAKEVGVRKAIGSLRSQLVTLFFFESVCMAFTALVFALFVVFISLPAFNVLASKKIAIPWDNPILWVWVIGFTLVTGGLSGIYPALYLSSFKPVKALKGTFKAGKLATTPRKVLVTVQFAISVLLIICTIVVFKQIQFAKDRSVGYSRNGLINIEASTGDLHSHFEAIKDELLQNGAIVSMAESSSPTYGINNNRDDVEWKEKDPSQKYTFGSIRTTAEYGKTIGWKVAQGRDFNLQMPTDSDAVIINEAALKYMNLEDPIGHILQFRKRSNTIIGVVKDMVMSSPYEPAKPTLYYLGGRGFDNVIIRINPAASTHESIAKIEKLCKAYAPAVPFSFSFVDQEYQKKFSTEEQIGNLATVFAILAIFISCIGLFGMTSFMAEQRIKEIGVRKVLGASVLDVWALLSKEFVVLVCLSFFIAMPGAYYFMDTWLQHYTYKTELAWWIFAATGIGTLLISLITVSFQSIKAALANPVKSLRTE</sequence>
<dbReference type="Pfam" id="PF02687">
    <property type="entry name" value="FtsX"/>
    <property type="match status" value="2"/>
</dbReference>
<keyword evidence="2" id="KW-1003">Cell membrane</keyword>
<feature type="domain" description="MacB-like periplasmic core" evidence="9">
    <location>
        <begin position="20"/>
        <end position="242"/>
    </location>
</feature>
<dbReference type="InterPro" id="IPR003838">
    <property type="entry name" value="ABC3_permease_C"/>
</dbReference>
<keyword evidence="4 7" id="KW-1133">Transmembrane helix</keyword>
<dbReference type="PANTHER" id="PTHR30572">
    <property type="entry name" value="MEMBRANE COMPONENT OF TRANSPORTER-RELATED"/>
    <property type="match status" value="1"/>
</dbReference>
<feature type="transmembrane region" description="Helical" evidence="7">
    <location>
        <begin position="378"/>
        <end position="401"/>
    </location>
</feature>
<evidence type="ECO:0000256" key="6">
    <source>
        <dbReference type="ARBA" id="ARBA00038076"/>
    </source>
</evidence>
<keyword evidence="11" id="KW-1185">Reference proteome</keyword>
<evidence type="ECO:0000256" key="7">
    <source>
        <dbReference type="SAM" id="Phobius"/>
    </source>
</evidence>
<feature type="domain" description="ABC3 transporter permease C-terminal" evidence="8">
    <location>
        <begin position="290"/>
        <end position="405"/>
    </location>
</feature>
<dbReference type="AlphaFoldDB" id="A0AAE3R5J6"/>
<evidence type="ECO:0000313" key="11">
    <source>
        <dbReference type="Proteomes" id="UP001232063"/>
    </source>
</evidence>
<evidence type="ECO:0000259" key="8">
    <source>
        <dbReference type="Pfam" id="PF02687"/>
    </source>
</evidence>
<evidence type="ECO:0000313" key="10">
    <source>
        <dbReference type="EMBL" id="MDJ1504051.1"/>
    </source>
</evidence>
<dbReference type="GO" id="GO:0022857">
    <property type="term" value="F:transmembrane transporter activity"/>
    <property type="evidence" value="ECO:0007669"/>
    <property type="project" value="TreeGrafter"/>
</dbReference>
<evidence type="ECO:0000256" key="4">
    <source>
        <dbReference type="ARBA" id="ARBA00022989"/>
    </source>
</evidence>
<dbReference type="EMBL" id="JASJOU010000010">
    <property type="protein sequence ID" value="MDJ1504051.1"/>
    <property type="molecule type" value="Genomic_DNA"/>
</dbReference>
<dbReference type="GO" id="GO:0005886">
    <property type="term" value="C:plasma membrane"/>
    <property type="evidence" value="ECO:0007669"/>
    <property type="project" value="UniProtKB-SubCell"/>
</dbReference>
<evidence type="ECO:0000256" key="2">
    <source>
        <dbReference type="ARBA" id="ARBA00022475"/>
    </source>
</evidence>
<comment type="similarity">
    <text evidence="6">Belongs to the ABC-4 integral membrane protein family.</text>
</comment>
<reference evidence="10" key="1">
    <citation type="submission" date="2023-05" db="EMBL/GenBank/DDBJ databases">
        <authorList>
            <person name="Zhang X."/>
        </authorList>
    </citation>
    <scope>NUCLEOTIDE SEQUENCE</scope>
    <source>
        <strain evidence="10">BD1B2-1</strain>
    </source>
</reference>
<feature type="transmembrane region" description="Helical" evidence="7">
    <location>
        <begin position="21"/>
        <end position="42"/>
    </location>
</feature>
<feature type="domain" description="MacB-like periplasmic core" evidence="9">
    <location>
        <begin position="433"/>
        <end position="637"/>
    </location>
</feature>
<dbReference type="Proteomes" id="UP001232063">
    <property type="component" value="Unassembled WGS sequence"/>
</dbReference>
<organism evidence="10 11">
    <name type="scientific">Xanthocytophaga agilis</name>
    <dbReference type="NCBI Taxonomy" id="3048010"/>
    <lineage>
        <taxon>Bacteria</taxon>
        <taxon>Pseudomonadati</taxon>
        <taxon>Bacteroidota</taxon>
        <taxon>Cytophagia</taxon>
        <taxon>Cytophagales</taxon>
        <taxon>Rhodocytophagaceae</taxon>
        <taxon>Xanthocytophaga</taxon>
    </lineage>
</organism>
<comment type="caution">
    <text evidence="10">The sequence shown here is derived from an EMBL/GenBank/DDBJ whole genome shotgun (WGS) entry which is preliminary data.</text>
</comment>
<accession>A0AAE3R5J6</accession>
<feature type="transmembrane region" description="Helical" evidence="7">
    <location>
        <begin position="670"/>
        <end position="694"/>
    </location>
</feature>
<proteinExistence type="inferred from homology"/>
<gene>
    <name evidence="10" type="ORF">QNI22_25545</name>
</gene>
<feature type="transmembrane region" description="Helical" evidence="7">
    <location>
        <begin position="706"/>
        <end position="734"/>
    </location>
</feature>
<keyword evidence="5 7" id="KW-0472">Membrane</keyword>
<feature type="transmembrane region" description="Helical" evidence="7">
    <location>
        <begin position="426"/>
        <end position="446"/>
    </location>
</feature>
<dbReference type="InterPro" id="IPR025857">
    <property type="entry name" value="MacB_PCD"/>
</dbReference>
<evidence type="ECO:0000259" key="9">
    <source>
        <dbReference type="Pfam" id="PF12704"/>
    </source>
</evidence>
<feature type="transmembrane region" description="Helical" evidence="7">
    <location>
        <begin position="754"/>
        <end position="776"/>
    </location>
</feature>
<dbReference type="RefSeq" id="WP_314514928.1">
    <property type="nucleotide sequence ID" value="NZ_JASJOU010000010.1"/>
</dbReference>
<evidence type="ECO:0000256" key="1">
    <source>
        <dbReference type="ARBA" id="ARBA00004651"/>
    </source>
</evidence>
<name>A0AAE3R5J6_9BACT</name>
<evidence type="ECO:0000256" key="5">
    <source>
        <dbReference type="ARBA" id="ARBA00023136"/>
    </source>
</evidence>